<organism evidence="4 5">
    <name type="scientific">Tsuneonella suprasediminis</name>
    <dbReference type="NCBI Taxonomy" id="2306996"/>
    <lineage>
        <taxon>Bacteria</taxon>
        <taxon>Pseudomonadati</taxon>
        <taxon>Pseudomonadota</taxon>
        <taxon>Alphaproteobacteria</taxon>
        <taxon>Sphingomonadales</taxon>
        <taxon>Erythrobacteraceae</taxon>
        <taxon>Tsuneonella</taxon>
    </lineage>
</organism>
<keyword evidence="2" id="KW-0732">Signal</keyword>
<evidence type="ECO:0000313" key="5">
    <source>
        <dbReference type="Proteomes" id="UP000284322"/>
    </source>
</evidence>
<feature type="signal peptide" evidence="2">
    <location>
        <begin position="1"/>
        <end position="18"/>
    </location>
</feature>
<evidence type="ECO:0000256" key="1">
    <source>
        <dbReference type="SAM" id="Phobius"/>
    </source>
</evidence>
<evidence type="ECO:0000256" key="2">
    <source>
        <dbReference type="SAM" id="SignalP"/>
    </source>
</evidence>
<feature type="transmembrane region" description="Helical" evidence="1">
    <location>
        <begin position="28"/>
        <end position="46"/>
    </location>
</feature>
<feature type="domain" description="Ice-binding protein C-terminal" evidence="3">
    <location>
        <begin position="22"/>
        <end position="43"/>
    </location>
</feature>
<evidence type="ECO:0000259" key="3">
    <source>
        <dbReference type="Pfam" id="PF07589"/>
    </source>
</evidence>
<name>A0A419R0M8_9SPHN</name>
<keyword evidence="1" id="KW-1133">Transmembrane helix</keyword>
<dbReference type="Proteomes" id="UP000284322">
    <property type="component" value="Unassembled WGS sequence"/>
</dbReference>
<keyword evidence="5" id="KW-1185">Reference proteome</keyword>
<evidence type="ECO:0000313" key="4">
    <source>
        <dbReference type="EMBL" id="RJX67048.1"/>
    </source>
</evidence>
<accession>A0A419R0M8</accession>
<dbReference type="EMBL" id="RAHJ01000019">
    <property type="protein sequence ID" value="RJX67048.1"/>
    <property type="molecule type" value="Genomic_DNA"/>
</dbReference>
<keyword evidence="1" id="KW-0812">Transmembrane</keyword>
<comment type="caution">
    <text evidence="4">The sequence shown here is derived from an EMBL/GenBank/DDBJ whole genome shotgun (WGS) entry which is preliminary data.</text>
</comment>
<proteinExistence type="predicted"/>
<dbReference type="AlphaFoldDB" id="A0A419R0M8"/>
<dbReference type="RefSeq" id="WP_120110651.1">
    <property type="nucleotide sequence ID" value="NZ_DATCMS010000001.1"/>
</dbReference>
<keyword evidence="1" id="KW-0472">Membrane</keyword>
<gene>
    <name evidence="4" type="ORF">D6858_09960</name>
</gene>
<dbReference type="InterPro" id="IPR013424">
    <property type="entry name" value="Ice-binding_C"/>
</dbReference>
<reference evidence="4 5" key="1">
    <citation type="submission" date="2018-09" db="EMBL/GenBank/DDBJ databases">
        <title>Altererythrobacter sp.Ery1 and Ery12, the genome sequencing of novel strains in genus Alterythrobacter.</title>
        <authorList>
            <person name="Cheng H."/>
            <person name="Wu Y.-H."/>
            <person name="Fang C."/>
            <person name="Xu X.-W."/>
        </authorList>
    </citation>
    <scope>NUCLEOTIDE SEQUENCE [LARGE SCALE GENOMIC DNA]</scope>
    <source>
        <strain evidence="4 5">Ery12</strain>
    </source>
</reference>
<feature type="chain" id="PRO_5019543873" evidence="2">
    <location>
        <begin position="19"/>
        <end position="53"/>
    </location>
</feature>
<sequence length="53" mass="5542">MRYIPAIVLLATATPAFAAGAAVPEPGSMTLFAMGVIGLIVGRQAAKKRRDRD</sequence>
<protein>
    <submittedName>
        <fullName evidence="4">PEP-CTERM sorting domain-containing protein</fullName>
    </submittedName>
</protein>
<dbReference type="Pfam" id="PF07589">
    <property type="entry name" value="PEP-CTERM"/>
    <property type="match status" value="1"/>
</dbReference>